<accession>A0A6N9TPC8</accession>
<dbReference type="GO" id="GO:0003725">
    <property type="term" value="F:double-stranded RNA binding"/>
    <property type="evidence" value="ECO:0007669"/>
    <property type="project" value="InterPro"/>
</dbReference>
<organism evidence="2 3">
    <name type="scientific">Dissulfurirhabdus thermomarina</name>
    <dbReference type="NCBI Taxonomy" id="1765737"/>
    <lineage>
        <taxon>Bacteria</taxon>
        <taxon>Deltaproteobacteria</taxon>
        <taxon>Dissulfurirhabdaceae</taxon>
        <taxon>Dissulfurirhabdus</taxon>
    </lineage>
</organism>
<dbReference type="Pfam" id="PF01300">
    <property type="entry name" value="Sua5_yciO_yrdC"/>
    <property type="match status" value="1"/>
</dbReference>
<keyword evidence="3" id="KW-1185">Reference proteome</keyword>
<dbReference type="InterPro" id="IPR052532">
    <property type="entry name" value="SUA5_domain"/>
</dbReference>
<dbReference type="SUPFAM" id="SSF55821">
    <property type="entry name" value="YrdC/RibB"/>
    <property type="match status" value="1"/>
</dbReference>
<dbReference type="InterPro" id="IPR006070">
    <property type="entry name" value="Sua5-like_dom"/>
</dbReference>
<feature type="domain" description="YrdC-like" evidence="1">
    <location>
        <begin position="12"/>
        <end position="196"/>
    </location>
</feature>
<sequence length="206" mass="22506">MRIEIDPERPRPRAVQQVVRALEAGGVVVYPTDTCYGLGADIFNKKAIERIYRLKGVPKTEPFSFVCADLREISRYARVTDLAYRILRRMLPGPYTFVLEGSRQVPKMMLTKRRTVGIRVPDHPICQAIAAALGRPLISTSATLAGSPIFEDPREAAEAYGKNVDIVVDSGLILPEPSSVVSLIGDEPEVLRAGKGDVSLFEAAGA</sequence>
<evidence type="ECO:0000259" key="1">
    <source>
        <dbReference type="PROSITE" id="PS51163"/>
    </source>
</evidence>
<dbReference type="Proteomes" id="UP000469346">
    <property type="component" value="Unassembled WGS sequence"/>
</dbReference>
<dbReference type="NCBIfam" id="TIGR00057">
    <property type="entry name" value="L-threonylcarbamoyladenylate synthase"/>
    <property type="match status" value="1"/>
</dbReference>
<dbReference type="AlphaFoldDB" id="A0A6N9TPC8"/>
<dbReference type="PANTHER" id="PTHR42828">
    <property type="entry name" value="DHBP SYNTHASE RIBB-LIKE ALPHA/BETA DOMAIN-CONTAINING PROTEIN"/>
    <property type="match status" value="1"/>
</dbReference>
<dbReference type="Gene3D" id="3.90.870.10">
    <property type="entry name" value="DHBP synthase"/>
    <property type="match status" value="1"/>
</dbReference>
<dbReference type="EMBL" id="JAAGRR010000123">
    <property type="protein sequence ID" value="NDY43132.1"/>
    <property type="molecule type" value="Genomic_DNA"/>
</dbReference>
<gene>
    <name evidence="2" type="ORF">G3N55_09800</name>
</gene>
<dbReference type="PANTHER" id="PTHR42828:SF3">
    <property type="entry name" value="THREONYLCARBAMOYL-AMP SYNTHASE"/>
    <property type="match status" value="1"/>
</dbReference>
<protein>
    <submittedName>
        <fullName evidence="2">Threonylcarbamoyl-AMP synthase</fullName>
    </submittedName>
</protein>
<dbReference type="InterPro" id="IPR017945">
    <property type="entry name" value="DHBP_synth_RibB-like_a/b_dom"/>
</dbReference>
<comment type="caution">
    <text evidence="2">The sequence shown here is derived from an EMBL/GenBank/DDBJ whole genome shotgun (WGS) entry which is preliminary data.</text>
</comment>
<evidence type="ECO:0000313" key="3">
    <source>
        <dbReference type="Proteomes" id="UP000469346"/>
    </source>
</evidence>
<dbReference type="RefSeq" id="WP_163299246.1">
    <property type="nucleotide sequence ID" value="NZ_JAAGRR010000123.1"/>
</dbReference>
<reference evidence="2 3" key="1">
    <citation type="submission" date="2020-02" db="EMBL/GenBank/DDBJ databases">
        <title>Comparative genomics of sulfur disproportionating microorganisms.</title>
        <authorList>
            <person name="Ward L.M."/>
            <person name="Bertran E."/>
            <person name="Johnston D.T."/>
        </authorList>
    </citation>
    <scope>NUCLEOTIDE SEQUENCE [LARGE SCALE GENOMIC DNA]</scope>
    <source>
        <strain evidence="2 3">DSM 100025</strain>
    </source>
</reference>
<proteinExistence type="predicted"/>
<evidence type="ECO:0000313" key="2">
    <source>
        <dbReference type="EMBL" id="NDY43132.1"/>
    </source>
</evidence>
<dbReference type="PROSITE" id="PS51163">
    <property type="entry name" value="YRDC"/>
    <property type="match status" value="1"/>
</dbReference>
<name>A0A6N9TPC8_DISTH</name>